<feature type="repeat" description="ANK" evidence="3">
    <location>
        <begin position="521"/>
        <end position="553"/>
    </location>
</feature>
<proteinExistence type="predicted"/>
<dbReference type="PANTHER" id="PTHR24126:SF14">
    <property type="entry name" value="ANK_REP_REGION DOMAIN-CONTAINING PROTEIN"/>
    <property type="match status" value="1"/>
</dbReference>
<evidence type="ECO:0000313" key="5">
    <source>
        <dbReference type="EMBL" id="KAF7672936.1"/>
    </source>
</evidence>
<organism evidence="5 6">
    <name type="scientific">Alternaria burnsii</name>
    <dbReference type="NCBI Taxonomy" id="1187904"/>
    <lineage>
        <taxon>Eukaryota</taxon>
        <taxon>Fungi</taxon>
        <taxon>Dikarya</taxon>
        <taxon>Ascomycota</taxon>
        <taxon>Pezizomycotina</taxon>
        <taxon>Dothideomycetes</taxon>
        <taxon>Pleosporomycetidae</taxon>
        <taxon>Pleosporales</taxon>
        <taxon>Pleosporineae</taxon>
        <taxon>Pleosporaceae</taxon>
        <taxon>Alternaria</taxon>
        <taxon>Alternaria sect. Alternaria</taxon>
    </lineage>
</organism>
<dbReference type="SMART" id="SM00248">
    <property type="entry name" value="ANK"/>
    <property type="match status" value="9"/>
</dbReference>
<feature type="repeat" description="ANK" evidence="3">
    <location>
        <begin position="486"/>
        <end position="518"/>
    </location>
</feature>
<dbReference type="RefSeq" id="XP_038783279.1">
    <property type="nucleotide sequence ID" value="XM_038933934.1"/>
</dbReference>
<keyword evidence="2 3" id="KW-0040">ANK repeat</keyword>
<dbReference type="Pfam" id="PF22893">
    <property type="entry name" value="ULD_2"/>
    <property type="match status" value="1"/>
</dbReference>
<dbReference type="PROSITE" id="PS50297">
    <property type="entry name" value="ANK_REP_REGION"/>
    <property type="match status" value="3"/>
</dbReference>
<evidence type="ECO:0000256" key="2">
    <source>
        <dbReference type="ARBA" id="ARBA00023043"/>
    </source>
</evidence>
<protein>
    <recommendedName>
        <fullName evidence="4">Ubiquitin-like domain-containing protein</fullName>
    </recommendedName>
</protein>
<dbReference type="InterPro" id="IPR054464">
    <property type="entry name" value="ULD_fung"/>
</dbReference>
<name>A0A8H7AWL2_9PLEO</name>
<dbReference type="Proteomes" id="UP000596902">
    <property type="component" value="Unassembled WGS sequence"/>
</dbReference>
<evidence type="ECO:0000256" key="3">
    <source>
        <dbReference type="PROSITE-ProRule" id="PRU00023"/>
    </source>
</evidence>
<reference evidence="5" key="1">
    <citation type="submission" date="2020-01" db="EMBL/GenBank/DDBJ databases">
        <authorList>
            <person name="Feng Z.H.Z."/>
        </authorList>
    </citation>
    <scope>NUCLEOTIDE SEQUENCE</scope>
    <source>
        <strain evidence="5">CBS107.38</strain>
    </source>
</reference>
<dbReference type="PROSITE" id="PS50088">
    <property type="entry name" value="ANK_REPEAT"/>
    <property type="match status" value="3"/>
</dbReference>
<sequence>MAVGFGFSVGDLIAVGKLAHDIANALNDCRGASAEYRSLIELLESLKTSLNLIGNFISTLPITTSSRVDQAFMNGILFHAGCCYKLLNEFAADSRRYTQSLLNGQGSKAKVAFRKIKWSLYSAEDSRRLERRLSTHMEAFDRYLLAINIQTETSFAEESRGQANRISVTVAAIYDTVQTTQNMMPKMLGYPWEGDVMSSHVHVEDALGRPLVLPSTLCRTRETLKDTMRIMFSDHPGLREVVDGKFELVDKQSQLTVFDGRDVIPRMRWLHYQPSDAIQPGAKLLMNVLRVRTFRAQESSLINSVQTLETCPRCGFATPGRQFRKCGNCDMGFRRSVRELFERVPRSAAHNLRWPNNPLPRTIPNATPPVDCGPKKLPNADMETGYIRRVHEIAEYLVPSINFGNDFGSSRLPLIQAVGQGDFHWVRQILLKTDIDPDIRDCQGWTALQNACSIKTDSPESRNQEAIIRLLISQGVDVNAAGDESFGRTALQAACERGNERIVDLLLENGADVNEDVATANGHSSLVCAADAGDFGIVKKLLDLGADINQPRSKESGHTALSAAAYRGNLNMFDFLIRNGANAQGSAGLFALKTAVSRNQLAIARRLLELGLDVNSCANGPAPLHQVTHVDMLNLLVTYGARFDLPGSEGSGQTALQRAAQWHAFDLVIELVRLGSDVHLPGPATGGSSALQAAATRCRYGTEESVRIMRFLVEEHGVDVNEPRSQEEEYTSLETACQETAQQDEHRWSIEGVRFLVEQGAVITPFTLHVATAWNHTKLLDFLLQNGVRIEHISSPANIRLYPYFLSERRKFGATVIETARINGHLALAEALENWSPSTQLGIGLNE</sequence>
<dbReference type="Gene3D" id="1.25.40.20">
    <property type="entry name" value="Ankyrin repeat-containing domain"/>
    <property type="match status" value="2"/>
</dbReference>
<dbReference type="AlphaFoldDB" id="A0A8H7AWL2"/>
<dbReference type="SUPFAM" id="SSF48403">
    <property type="entry name" value="Ankyrin repeat"/>
    <property type="match status" value="1"/>
</dbReference>
<dbReference type="InterPro" id="IPR002110">
    <property type="entry name" value="Ankyrin_rpt"/>
</dbReference>
<dbReference type="Pfam" id="PF12796">
    <property type="entry name" value="Ank_2"/>
    <property type="match status" value="2"/>
</dbReference>
<evidence type="ECO:0000313" key="6">
    <source>
        <dbReference type="Proteomes" id="UP000596902"/>
    </source>
</evidence>
<gene>
    <name evidence="5" type="ORF">GT037_008887</name>
</gene>
<keyword evidence="1" id="KW-0677">Repeat</keyword>
<dbReference type="InterPro" id="IPR036770">
    <property type="entry name" value="Ankyrin_rpt-contain_sf"/>
</dbReference>
<feature type="domain" description="Ubiquitin-like" evidence="4">
    <location>
        <begin position="200"/>
        <end position="289"/>
    </location>
</feature>
<evidence type="ECO:0000259" key="4">
    <source>
        <dbReference type="Pfam" id="PF22893"/>
    </source>
</evidence>
<dbReference type="EMBL" id="JAAABM010000014">
    <property type="protein sequence ID" value="KAF7672936.1"/>
    <property type="molecule type" value="Genomic_DNA"/>
</dbReference>
<keyword evidence="6" id="KW-1185">Reference proteome</keyword>
<dbReference type="OrthoDB" id="5429838at2759"/>
<reference evidence="5" key="2">
    <citation type="submission" date="2020-08" db="EMBL/GenBank/DDBJ databases">
        <title>Draft Genome Sequence of Cumin Blight Pathogen Alternaria burnsii.</title>
        <authorList>
            <person name="Feng Z."/>
        </authorList>
    </citation>
    <scope>NUCLEOTIDE SEQUENCE</scope>
    <source>
        <strain evidence="5">CBS107.38</strain>
    </source>
</reference>
<comment type="caution">
    <text evidence="5">The sequence shown here is derived from an EMBL/GenBank/DDBJ whole genome shotgun (WGS) entry which is preliminary data.</text>
</comment>
<feature type="repeat" description="ANK" evidence="3">
    <location>
        <begin position="556"/>
        <end position="582"/>
    </location>
</feature>
<dbReference type="GeneID" id="62207112"/>
<accession>A0A8H7AWL2</accession>
<evidence type="ECO:0000256" key="1">
    <source>
        <dbReference type="ARBA" id="ARBA00022737"/>
    </source>
</evidence>
<dbReference type="PANTHER" id="PTHR24126">
    <property type="entry name" value="ANKYRIN REPEAT, PH AND SEC7 DOMAIN CONTAINING PROTEIN SECG-RELATED"/>
    <property type="match status" value="1"/>
</dbReference>